<organism evidence="1 2">
    <name type="scientific">Miscanthus lutarioriparius</name>
    <dbReference type="NCBI Taxonomy" id="422564"/>
    <lineage>
        <taxon>Eukaryota</taxon>
        <taxon>Viridiplantae</taxon>
        <taxon>Streptophyta</taxon>
        <taxon>Embryophyta</taxon>
        <taxon>Tracheophyta</taxon>
        <taxon>Spermatophyta</taxon>
        <taxon>Magnoliopsida</taxon>
        <taxon>Liliopsida</taxon>
        <taxon>Poales</taxon>
        <taxon>Poaceae</taxon>
        <taxon>PACMAD clade</taxon>
        <taxon>Panicoideae</taxon>
        <taxon>Andropogonodae</taxon>
        <taxon>Andropogoneae</taxon>
        <taxon>Saccharinae</taxon>
        <taxon>Miscanthus</taxon>
    </lineage>
</organism>
<dbReference type="InterPro" id="IPR027417">
    <property type="entry name" value="P-loop_NTPase"/>
</dbReference>
<sequence>MEAIVSAVLGDLMSRSISFAVDWYCHRRHEGTVQENLQRLRRVLLRIQITVEEAERRRVTNQAMLRQLHLMREGMYRGYYLLTTVMRQEHPRGPEVSRHKHSSLALSEFNPAKRICILPARTTTAATTVTASYAGREAEAELQEALIGLERMASDMKELVLFLSCYPPLLREPYSRHLWLENRMFGRDAEYESIIRFLLEPEPAGAQDLAVLPVIGPARLGKSTLVEHVWRDERVRQHFSLIVFFEESDIVGENLHLTPLGDSGVIKYRNDLASTTGSSLVVAELVGGVDESAWRRALSTLKSEGTAPVSKIVVTSRSEMVASFGTMKALELKPLSREAFWYFFKTMAFGSTPDAEEQLGLASVCMEIADLMDRSFVGANIIGGLLRNNLCAWFWHTVLKRIKDFRRMHLDFFGELPAHRLAKGQPIYIWTLSKTDSVLIAYSCYQASSGQQPDLPKITLQDVHTGSTTPRGKFEALAWRSYIPPYSSYVFRCGVQTPSSCLRLSPRNKQIRQRQALAEREDKSRGANFRLY</sequence>
<keyword evidence="2" id="KW-1185">Reference proteome</keyword>
<comment type="caution">
    <text evidence="1">The sequence shown here is derived from an EMBL/GenBank/DDBJ whole genome shotgun (WGS) entry which is preliminary data.</text>
</comment>
<dbReference type="AlphaFoldDB" id="A0A811P728"/>
<accession>A0A811P728</accession>
<gene>
    <name evidence="1" type="ORF">NCGR_LOCUS24747</name>
</gene>
<dbReference type="Gene3D" id="3.40.50.300">
    <property type="entry name" value="P-loop containing nucleotide triphosphate hydrolases"/>
    <property type="match status" value="1"/>
</dbReference>
<dbReference type="EMBL" id="CAJGYO010000006">
    <property type="protein sequence ID" value="CAD6237007.1"/>
    <property type="molecule type" value="Genomic_DNA"/>
</dbReference>
<evidence type="ECO:0008006" key="3">
    <source>
        <dbReference type="Google" id="ProtNLM"/>
    </source>
</evidence>
<dbReference type="SUPFAM" id="SSF52540">
    <property type="entry name" value="P-loop containing nucleoside triphosphate hydrolases"/>
    <property type="match status" value="1"/>
</dbReference>
<proteinExistence type="predicted"/>
<dbReference type="PANTHER" id="PTHR33377">
    <property type="entry name" value="OS10G0134700 PROTEIN-RELATED"/>
    <property type="match status" value="1"/>
</dbReference>
<name>A0A811P728_9POAL</name>
<evidence type="ECO:0000313" key="1">
    <source>
        <dbReference type="EMBL" id="CAD6237007.1"/>
    </source>
</evidence>
<reference evidence="1" key="1">
    <citation type="submission" date="2020-10" db="EMBL/GenBank/DDBJ databases">
        <authorList>
            <person name="Han B."/>
            <person name="Lu T."/>
            <person name="Zhao Q."/>
            <person name="Huang X."/>
            <person name="Zhao Y."/>
        </authorList>
    </citation>
    <scope>NUCLEOTIDE SEQUENCE</scope>
</reference>
<dbReference type="OrthoDB" id="600394at2759"/>
<dbReference type="PANTHER" id="PTHR33377:SF87">
    <property type="entry name" value="NB-ARC DOMAIN-CONTAINING PROTEIN"/>
    <property type="match status" value="1"/>
</dbReference>
<protein>
    <recommendedName>
        <fullName evidence="3">Rx N-terminal domain-containing protein</fullName>
    </recommendedName>
</protein>
<dbReference type="Proteomes" id="UP000604825">
    <property type="component" value="Unassembled WGS sequence"/>
</dbReference>
<evidence type="ECO:0000313" key="2">
    <source>
        <dbReference type="Proteomes" id="UP000604825"/>
    </source>
</evidence>